<name>A0A1F7X171_9BACT</name>
<protein>
    <recommendedName>
        <fullName evidence="1">DUF5667 domain-containing protein</fullName>
    </recommendedName>
</protein>
<dbReference type="InterPro" id="IPR043725">
    <property type="entry name" value="DUF5667"/>
</dbReference>
<evidence type="ECO:0000259" key="1">
    <source>
        <dbReference type="Pfam" id="PF18915"/>
    </source>
</evidence>
<accession>A0A1F7X171</accession>
<feature type="domain" description="DUF5667" evidence="1">
    <location>
        <begin position="61"/>
        <end position="169"/>
    </location>
</feature>
<reference evidence="2 3" key="1">
    <citation type="journal article" date="2016" name="Nat. Commun.">
        <title>Thousands of microbial genomes shed light on interconnected biogeochemical processes in an aquifer system.</title>
        <authorList>
            <person name="Anantharaman K."/>
            <person name="Brown C.T."/>
            <person name="Hug L.A."/>
            <person name="Sharon I."/>
            <person name="Castelle C.J."/>
            <person name="Probst A.J."/>
            <person name="Thomas B.C."/>
            <person name="Singh A."/>
            <person name="Wilkins M.J."/>
            <person name="Karaoz U."/>
            <person name="Brodie E.L."/>
            <person name="Williams K.H."/>
            <person name="Hubbard S.S."/>
            <person name="Banfield J.F."/>
        </authorList>
    </citation>
    <scope>NUCLEOTIDE SEQUENCE [LARGE SCALE GENOMIC DNA]</scope>
</reference>
<dbReference type="Proteomes" id="UP000176939">
    <property type="component" value="Unassembled WGS sequence"/>
</dbReference>
<gene>
    <name evidence="2" type="ORF">A2Z67_01370</name>
</gene>
<proteinExistence type="predicted"/>
<organism evidence="2 3">
    <name type="scientific">Candidatus Woesebacteria bacterium RBG_13_36_22</name>
    <dbReference type="NCBI Taxonomy" id="1802478"/>
    <lineage>
        <taxon>Bacteria</taxon>
        <taxon>Candidatus Woeseibacteriota</taxon>
    </lineage>
</organism>
<dbReference type="AlphaFoldDB" id="A0A1F7X171"/>
<evidence type="ECO:0000313" key="3">
    <source>
        <dbReference type="Proteomes" id="UP000176939"/>
    </source>
</evidence>
<dbReference type="EMBL" id="MGFQ01000044">
    <property type="protein sequence ID" value="OGM08469.1"/>
    <property type="molecule type" value="Genomic_DNA"/>
</dbReference>
<sequence>MWTKILVYVSTLFIAFAILFASVLRTASVKYEVCSTSTNQSFDSSDGNANIDYFLPFPGRVLPDSPFWPLKALRDKIWLSITTSSTRRVELKLLFADKRLGSSQLLFQKGKAENALSTLTKAEKYLEEASLDEEAVRRKGTDTTELLYRLTKSSLKHYQVMQKLLETVPYEVKPFISKLQEYPKKSFERGRNGLLEKGEIPPENPFEW</sequence>
<dbReference type="Pfam" id="PF18915">
    <property type="entry name" value="DUF5667"/>
    <property type="match status" value="1"/>
</dbReference>
<comment type="caution">
    <text evidence="2">The sequence shown here is derived from an EMBL/GenBank/DDBJ whole genome shotgun (WGS) entry which is preliminary data.</text>
</comment>
<evidence type="ECO:0000313" key="2">
    <source>
        <dbReference type="EMBL" id="OGM08469.1"/>
    </source>
</evidence>